<organism evidence="1 2">
    <name type="scientific">Hydnum rufescens UP504</name>
    <dbReference type="NCBI Taxonomy" id="1448309"/>
    <lineage>
        <taxon>Eukaryota</taxon>
        <taxon>Fungi</taxon>
        <taxon>Dikarya</taxon>
        <taxon>Basidiomycota</taxon>
        <taxon>Agaricomycotina</taxon>
        <taxon>Agaricomycetes</taxon>
        <taxon>Cantharellales</taxon>
        <taxon>Hydnaceae</taxon>
        <taxon>Hydnum</taxon>
    </lineage>
</organism>
<dbReference type="AlphaFoldDB" id="A0A9P6B0A7"/>
<name>A0A9P6B0A7_9AGAM</name>
<gene>
    <name evidence="1" type="ORF">BS47DRAFT_1361209</name>
</gene>
<proteinExistence type="predicted"/>
<dbReference type="EMBL" id="MU128953">
    <property type="protein sequence ID" value="KAF9515112.1"/>
    <property type="molecule type" value="Genomic_DNA"/>
</dbReference>
<evidence type="ECO:0000313" key="2">
    <source>
        <dbReference type="Proteomes" id="UP000886523"/>
    </source>
</evidence>
<reference evidence="1" key="1">
    <citation type="journal article" date="2020" name="Nat. Commun.">
        <title>Large-scale genome sequencing of mycorrhizal fungi provides insights into the early evolution of symbiotic traits.</title>
        <authorList>
            <person name="Miyauchi S."/>
            <person name="Kiss E."/>
            <person name="Kuo A."/>
            <person name="Drula E."/>
            <person name="Kohler A."/>
            <person name="Sanchez-Garcia M."/>
            <person name="Morin E."/>
            <person name="Andreopoulos B."/>
            <person name="Barry K.W."/>
            <person name="Bonito G."/>
            <person name="Buee M."/>
            <person name="Carver A."/>
            <person name="Chen C."/>
            <person name="Cichocki N."/>
            <person name="Clum A."/>
            <person name="Culley D."/>
            <person name="Crous P.W."/>
            <person name="Fauchery L."/>
            <person name="Girlanda M."/>
            <person name="Hayes R.D."/>
            <person name="Keri Z."/>
            <person name="LaButti K."/>
            <person name="Lipzen A."/>
            <person name="Lombard V."/>
            <person name="Magnuson J."/>
            <person name="Maillard F."/>
            <person name="Murat C."/>
            <person name="Nolan M."/>
            <person name="Ohm R.A."/>
            <person name="Pangilinan J."/>
            <person name="Pereira M.F."/>
            <person name="Perotto S."/>
            <person name="Peter M."/>
            <person name="Pfister S."/>
            <person name="Riley R."/>
            <person name="Sitrit Y."/>
            <person name="Stielow J.B."/>
            <person name="Szollosi G."/>
            <person name="Zifcakova L."/>
            <person name="Stursova M."/>
            <person name="Spatafora J.W."/>
            <person name="Tedersoo L."/>
            <person name="Vaario L.M."/>
            <person name="Yamada A."/>
            <person name="Yan M."/>
            <person name="Wang P."/>
            <person name="Xu J."/>
            <person name="Bruns T."/>
            <person name="Baldrian P."/>
            <person name="Vilgalys R."/>
            <person name="Dunand C."/>
            <person name="Henrissat B."/>
            <person name="Grigoriev I.V."/>
            <person name="Hibbett D."/>
            <person name="Nagy L.G."/>
            <person name="Martin F.M."/>
        </authorList>
    </citation>
    <scope>NUCLEOTIDE SEQUENCE</scope>
    <source>
        <strain evidence="1">UP504</strain>
    </source>
</reference>
<protein>
    <submittedName>
        <fullName evidence="1">Uncharacterized protein</fullName>
    </submittedName>
</protein>
<evidence type="ECO:0000313" key="1">
    <source>
        <dbReference type="EMBL" id="KAF9515112.1"/>
    </source>
</evidence>
<accession>A0A9P6B0A7</accession>
<comment type="caution">
    <text evidence="1">The sequence shown here is derived from an EMBL/GenBank/DDBJ whole genome shotgun (WGS) entry which is preliminary data.</text>
</comment>
<dbReference type="Proteomes" id="UP000886523">
    <property type="component" value="Unassembled WGS sequence"/>
</dbReference>
<keyword evidence="2" id="KW-1185">Reference proteome</keyword>
<sequence>MSYPQEFYFKELGGEANANALKAATLRYGSRFFAFNSNGWAKTWDKVEPKDFVKANATLYVRVTFPGWVHHPNQDVPGNDLGNVGVNTVPGIIQKINERENPFDAEAFNNNGWIKSRLGEVVEYHVGFLPAYYVRGDEAEEAGKSRKLY</sequence>